<protein>
    <recommendedName>
        <fullName evidence="4">Anti-sigma factor</fullName>
    </recommendedName>
</protein>
<evidence type="ECO:0008006" key="4">
    <source>
        <dbReference type="Google" id="ProtNLM"/>
    </source>
</evidence>
<name>A0ABT0H4W2_9FLAO</name>
<feature type="transmembrane region" description="Helical" evidence="1">
    <location>
        <begin position="69"/>
        <end position="88"/>
    </location>
</feature>
<evidence type="ECO:0000256" key="1">
    <source>
        <dbReference type="SAM" id="Phobius"/>
    </source>
</evidence>
<gene>
    <name evidence="2" type="ORF">MUY34_02290</name>
</gene>
<dbReference type="EMBL" id="JALPQF010000002">
    <property type="protein sequence ID" value="MCK8479429.1"/>
    <property type="molecule type" value="Genomic_DNA"/>
</dbReference>
<proteinExistence type="predicted"/>
<keyword evidence="1" id="KW-0472">Membrane</keyword>
<keyword evidence="3" id="KW-1185">Reference proteome</keyword>
<sequence>MVLNSIEKLLEKYDNGETSIKEEQQLRAYFAQEDVAPHLESYKIMFQYFNNTKQELYTKDVPLKPRKSYIYQWISVAAVAVLMLGILIPNVFGEQETTVETVYTEQQLEAYNQTKEALSLLSSSFNDAASSVSTLSLVSTNFEKGTEKVNHINELAKTTNKLVKKNKKSKN</sequence>
<accession>A0ABT0H4W2</accession>
<comment type="caution">
    <text evidence="2">The sequence shown here is derived from an EMBL/GenBank/DDBJ whole genome shotgun (WGS) entry which is preliminary data.</text>
</comment>
<keyword evidence="1" id="KW-0812">Transmembrane</keyword>
<reference evidence="2" key="1">
    <citation type="submission" date="2022-04" db="EMBL/GenBank/DDBJ databases">
        <authorList>
            <person name="Ren T."/>
        </authorList>
    </citation>
    <scope>NUCLEOTIDE SEQUENCE</scope>
    <source>
        <strain evidence="2">F63249</strain>
    </source>
</reference>
<evidence type="ECO:0000313" key="3">
    <source>
        <dbReference type="Proteomes" id="UP001203687"/>
    </source>
</evidence>
<keyword evidence="1" id="KW-1133">Transmembrane helix</keyword>
<organism evidence="2 3">
    <name type="scientific">Psychroserpens algicola</name>
    <dbReference type="NCBI Taxonomy" id="1719034"/>
    <lineage>
        <taxon>Bacteria</taxon>
        <taxon>Pseudomonadati</taxon>
        <taxon>Bacteroidota</taxon>
        <taxon>Flavobacteriia</taxon>
        <taxon>Flavobacteriales</taxon>
        <taxon>Flavobacteriaceae</taxon>
        <taxon>Psychroserpens</taxon>
    </lineage>
</organism>
<dbReference type="RefSeq" id="WP_248411762.1">
    <property type="nucleotide sequence ID" value="NZ_JALPQF010000002.1"/>
</dbReference>
<evidence type="ECO:0000313" key="2">
    <source>
        <dbReference type="EMBL" id="MCK8479429.1"/>
    </source>
</evidence>
<dbReference type="Proteomes" id="UP001203687">
    <property type="component" value="Unassembled WGS sequence"/>
</dbReference>